<dbReference type="SUPFAM" id="SSF56112">
    <property type="entry name" value="Protein kinase-like (PK-like)"/>
    <property type="match status" value="2"/>
</dbReference>
<dbReference type="PANTHER" id="PTHR44329">
    <property type="entry name" value="SERINE/THREONINE-PROTEIN KINASE TNNI3K-RELATED"/>
    <property type="match status" value="1"/>
</dbReference>
<name>A0A8T0HA07_CERPU</name>
<dbReference type="PROSITE" id="PS00108">
    <property type="entry name" value="PROTEIN_KINASE_ST"/>
    <property type="match status" value="2"/>
</dbReference>
<accession>A0A8T0HA07</accession>
<dbReference type="PANTHER" id="PTHR44329:SF260">
    <property type="entry name" value="PROTEIN KINASE DOMAIN-CONTAINING PROTEIN"/>
    <property type="match status" value="1"/>
</dbReference>
<evidence type="ECO:0000313" key="3">
    <source>
        <dbReference type="EMBL" id="KAG0567009.1"/>
    </source>
</evidence>
<keyword evidence="4" id="KW-1185">Reference proteome</keyword>
<organism evidence="3 4">
    <name type="scientific">Ceratodon purpureus</name>
    <name type="common">Fire moss</name>
    <name type="synonym">Dicranum purpureum</name>
    <dbReference type="NCBI Taxonomy" id="3225"/>
    <lineage>
        <taxon>Eukaryota</taxon>
        <taxon>Viridiplantae</taxon>
        <taxon>Streptophyta</taxon>
        <taxon>Embryophyta</taxon>
        <taxon>Bryophyta</taxon>
        <taxon>Bryophytina</taxon>
        <taxon>Bryopsida</taxon>
        <taxon>Dicranidae</taxon>
        <taxon>Pseudoditrichales</taxon>
        <taxon>Ditrichaceae</taxon>
        <taxon>Ceratodon</taxon>
    </lineage>
</organism>
<evidence type="ECO:0000313" key="4">
    <source>
        <dbReference type="Proteomes" id="UP000822688"/>
    </source>
</evidence>
<dbReference type="Gene3D" id="1.10.510.10">
    <property type="entry name" value="Transferase(Phosphotransferase) domain 1"/>
    <property type="match status" value="2"/>
</dbReference>
<feature type="region of interest" description="Disordered" evidence="1">
    <location>
        <begin position="708"/>
        <end position="739"/>
    </location>
</feature>
<dbReference type="InterPro" id="IPR000719">
    <property type="entry name" value="Prot_kinase_dom"/>
</dbReference>
<reference evidence="3" key="1">
    <citation type="submission" date="2020-06" db="EMBL/GenBank/DDBJ databases">
        <title>WGS assembly of Ceratodon purpureus strain R40.</title>
        <authorList>
            <person name="Carey S.B."/>
            <person name="Jenkins J."/>
            <person name="Shu S."/>
            <person name="Lovell J.T."/>
            <person name="Sreedasyam A."/>
            <person name="Maumus F."/>
            <person name="Tiley G.P."/>
            <person name="Fernandez-Pozo N."/>
            <person name="Barry K."/>
            <person name="Chen C."/>
            <person name="Wang M."/>
            <person name="Lipzen A."/>
            <person name="Daum C."/>
            <person name="Saski C.A."/>
            <person name="Payton A.C."/>
            <person name="Mcbreen J.C."/>
            <person name="Conrad R.E."/>
            <person name="Kollar L.M."/>
            <person name="Olsson S."/>
            <person name="Huttunen S."/>
            <person name="Landis J.B."/>
            <person name="Wickett N.J."/>
            <person name="Johnson M.G."/>
            <person name="Rensing S.A."/>
            <person name="Grimwood J."/>
            <person name="Schmutz J."/>
            <person name="Mcdaniel S.F."/>
        </authorList>
    </citation>
    <scope>NUCLEOTIDE SEQUENCE</scope>
    <source>
        <strain evidence="3">R40</strain>
    </source>
</reference>
<dbReference type="InterPro" id="IPR011009">
    <property type="entry name" value="Kinase-like_dom_sf"/>
</dbReference>
<dbReference type="InterPro" id="IPR008271">
    <property type="entry name" value="Ser/Thr_kinase_AS"/>
</dbReference>
<sequence>MASSRLDSPDSSDSAKVGYAASMETLDSYWKLGNDCVVAVQKTSNSQKFNNEQCGYLVDKLQVVVQSASLFLEVLRAEHRGLRSYVDVAKQVETFKLLLALAKQVESFVQGCCKDSWIQSAMTLTNVWEYVASVGFHMELCRVAFCMECAATGGLTVNEVEEIHKAEVEVVKKKASADVDTLFEKVILEMPSLSSENKDLACYLIQRLKQVKPIPASGLHVSGSPPEGSNGCDGGFLGRLFKWVKPGGQLGRGASGTVDKAIWLGTPVAKKTFYGAENPDFMKEVEVLSPLCHPNVMSVFCSAKNKKSCSIIMELMDEDLYTLMQRRLEENNPPPFSILEAIDIMLQIGEGVKYLHNGRVVHRDLKSMNILVKTFTGKDLDGYVHAKVADFGLSRTKEKSVRYSSMTDNVGSSRWMPPEIIKLDTSDTGSSTMTRTQKHPMKCDSYSFGMVCFEILTGDIPYPTIHNLKEMKKLVIQGQRPELPTDCKNCPPMLKDLIEKCWSWNPEERPTFTTICSVLKYMKYSLMRSDKYWDIPLEDEDSKVIVINNRLIIDARCGSTSTAIEGCDPLNPTVPPIVGIEDEDELQKIGKTQEIIGEPKDVLHGIAFGPVFDNCGSSHDNEFPLVGTLSGPLGSLHRDTAVRMVRDYLSDLTDFNKSLDKNVTKRVEENRAFLEELNQQESNSPLSWQERDKLSLMLKDYQTALSAALEDQDDDDEVEQQRRQQQQHGVANVEFKTEKDVNDEVPLTLNVGNFSSGSDVNELASSSDKELRPSMKLSDPLSSFHRGTAIRMLTDYLSDLTDLNNPLDENISRRIEEHRAFLEELREANQREPNSAVTWQERDKLSLMLKDYQTALSAALEDQEKEEEEEEQGVTDVELYTEEDVTDEVPLILNEAKFSSGRYLDVLTVALDLCERQVGELKKLLPVVRVFHHQCKSLVETLEPIAEKQFERCHKVLDTLKGLEINGNGVSTGAPLKSVHFCFESLVELARSFQLVVDLLRKCASENLHRTALELADLPPQPLMPKRWSEFSLAIRNCEWIMDLVEFAFYTLDKLLAGGTHIFQDVSFKWSDEKSRMVLQIPGTTKIQDSRLENFVLSDSKKLEKKDLENLVEQLRQLGESANSGSNWKLSGLLSRAAHNRAQVAEFLSGKLAGPIPHARYLPWTFRVEPDTLKFREYLDSGGAGMVGKYTWHGENVAVKNVRSPGLTRNKFEEEAAILATVQHPNVVRLIGCGFIDKKPGTGMLVMELMDQDLRTVIETRSQERLPTGCGPFTALAAIDIIMQIAQAMKHLRDHKVLHRDLKAKNILVNINTPLNSCSCMHPDESTVLPHTQDSYVVKLADFGLAKCRPHSSWVRTRMAGTSEWRAPEVFHVQDTEVSQQYRWPADVYSFGMTCYEILTGDLPFANLPNQTIYESIMAGKRPEGLDELDIPELLKDLVKKCWATNPETRPTFDEIVKAVWECRLKAILPGFERQISVSRSLHFSSVSRSASTLSNLRL</sequence>
<dbReference type="CDD" id="cd13999">
    <property type="entry name" value="STKc_MAP3K-like"/>
    <property type="match status" value="1"/>
</dbReference>
<proteinExistence type="predicted"/>
<dbReference type="Proteomes" id="UP000822688">
    <property type="component" value="Chromosome 7"/>
</dbReference>
<dbReference type="SMART" id="SM00220">
    <property type="entry name" value="S_TKc"/>
    <property type="match status" value="2"/>
</dbReference>
<dbReference type="GO" id="GO:0004674">
    <property type="term" value="F:protein serine/threonine kinase activity"/>
    <property type="evidence" value="ECO:0007669"/>
    <property type="project" value="TreeGrafter"/>
</dbReference>
<dbReference type="InterPro" id="IPR001245">
    <property type="entry name" value="Ser-Thr/Tyr_kinase_cat_dom"/>
</dbReference>
<evidence type="ECO:0000256" key="1">
    <source>
        <dbReference type="SAM" id="MobiDB-lite"/>
    </source>
</evidence>
<dbReference type="Pfam" id="PF07714">
    <property type="entry name" value="PK_Tyr_Ser-Thr"/>
    <property type="match status" value="2"/>
</dbReference>
<dbReference type="Gene3D" id="3.30.200.20">
    <property type="entry name" value="Phosphorylase Kinase, domain 1"/>
    <property type="match status" value="1"/>
</dbReference>
<dbReference type="GO" id="GO:0005524">
    <property type="term" value="F:ATP binding"/>
    <property type="evidence" value="ECO:0007669"/>
    <property type="project" value="InterPro"/>
</dbReference>
<dbReference type="EMBL" id="CM026428">
    <property type="protein sequence ID" value="KAG0567009.1"/>
    <property type="molecule type" value="Genomic_DNA"/>
</dbReference>
<dbReference type="PROSITE" id="PS50011">
    <property type="entry name" value="PROTEIN_KINASE_DOM"/>
    <property type="match status" value="2"/>
</dbReference>
<comment type="caution">
    <text evidence="3">The sequence shown here is derived from an EMBL/GenBank/DDBJ whole genome shotgun (WGS) entry which is preliminary data.</text>
</comment>
<feature type="domain" description="Protein kinase" evidence="2">
    <location>
        <begin position="244"/>
        <end position="522"/>
    </location>
</feature>
<feature type="domain" description="Protein kinase" evidence="2">
    <location>
        <begin position="1173"/>
        <end position="1462"/>
    </location>
</feature>
<dbReference type="InterPro" id="IPR051681">
    <property type="entry name" value="Ser/Thr_Kinases-Pseudokinases"/>
</dbReference>
<protein>
    <recommendedName>
        <fullName evidence="2">Protein kinase domain-containing protein</fullName>
    </recommendedName>
</protein>
<evidence type="ECO:0000259" key="2">
    <source>
        <dbReference type="PROSITE" id="PS50011"/>
    </source>
</evidence>
<gene>
    <name evidence="3" type="ORF">KC19_7G103800</name>
</gene>